<feature type="transmembrane region" description="Helical" evidence="14">
    <location>
        <begin position="278"/>
        <end position="300"/>
    </location>
</feature>
<feature type="transmembrane region" description="Helical" evidence="14">
    <location>
        <begin position="237"/>
        <end position="257"/>
    </location>
</feature>
<dbReference type="RefSeq" id="WP_165814369.1">
    <property type="nucleotide sequence ID" value="NZ_QENU01000025.1"/>
</dbReference>
<evidence type="ECO:0000256" key="3">
    <source>
        <dbReference type="ARBA" id="ARBA00022448"/>
    </source>
</evidence>
<comment type="function">
    <text evidence="12">Low-affinity potassium transport system. Interacts with Trk system potassium uptake protein TrkA.</text>
</comment>
<evidence type="ECO:0000256" key="13">
    <source>
        <dbReference type="PIRSR" id="PIRSR006247-1"/>
    </source>
</evidence>
<organism evidence="15 16">
    <name type="scientific">Alitibacter langaaensis DSM 22999</name>
    <dbReference type="NCBI Taxonomy" id="1122935"/>
    <lineage>
        <taxon>Bacteria</taxon>
        <taxon>Pseudomonadati</taxon>
        <taxon>Pseudomonadota</taxon>
        <taxon>Gammaproteobacteria</taxon>
        <taxon>Pasteurellales</taxon>
        <taxon>Pasteurellaceae</taxon>
        <taxon>Alitibacter</taxon>
    </lineage>
</organism>
<evidence type="ECO:0000256" key="7">
    <source>
        <dbReference type="ARBA" id="ARBA00022692"/>
    </source>
</evidence>
<dbReference type="PANTHER" id="PTHR32024">
    <property type="entry name" value="TRK SYSTEM POTASSIUM UPTAKE PROTEIN TRKG-RELATED"/>
    <property type="match status" value="1"/>
</dbReference>
<dbReference type="PIRSF" id="PIRSF006247">
    <property type="entry name" value="TrkH"/>
    <property type="match status" value="1"/>
</dbReference>
<sequence>MHILAIIRIVGILIMCFSLSMLVPASVALIYGDGGGRAFIETFFCCLLVGAALWRSCYQHKEELRSREGFLIVVGFWALLSVLAVIPFLLFDELNLDFPQALFESVSAVTTTGVTSLSGLDHLPKSILFYRQFLQWIGGIGLIVLVVAVAPMLGVGGGQLVRAESVSPSKDQKTLPRIREMAKLLWIVYSVATLCCALAYWFAGMSLFDAVAHSFSTISNGGLSTHDANLGYFQNSAIYLITSFFMLFGGCSFGLHAKAFANWKHQPLWKTYFSDPEFRFFCILQATFIAIMCTGLYLSYKDMSIMDVFAQGTAQLTSMSMTSGYTLFDFNELPSFLGVFLIFTAIIGGCSGSTGGGLKIIRVLVVWLQFKREIKYLVHPNLVVPIKVGDTLLSPRIIDGIWAFLIAFFLTYWICVFGVILCGMDGSDSMVSVFSLLTNAGPGLGSASTGFEGVTDSAKYVLSFAMMAGRLEIFSLLILFSPTFWKT</sequence>
<dbReference type="InterPro" id="IPR003445">
    <property type="entry name" value="Cat_transpt"/>
</dbReference>
<evidence type="ECO:0000256" key="6">
    <source>
        <dbReference type="ARBA" id="ARBA00022538"/>
    </source>
</evidence>
<dbReference type="GO" id="GO:0015379">
    <property type="term" value="F:potassium:chloride symporter activity"/>
    <property type="evidence" value="ECO:0007669"/>
    <property type="project" value="InterPro"/>
</dbReference>
<evidence type="ECO:0000256" key="10">
    <source>
        <dbReference type="ARBA" id="ARBA00023065"/>
    </source>
</evidence>
<evidence type="ECO:0000313" key="16">
    <source>
        <dbReference type="Proteomes" id="UP000245909"/>
    </source>
</evidence>
<feature type="transmembrane region" description="Helical" evidence="14">
    <location>
        <begin position="12"/>
        <end position="32"/>
    </location>
</feature>
<feature type="transmembrane region" description="Helical" evidence="14">
    <location>
        <begin position="336"/>
        <end position="365"/>
    </location>
</feature>
<keyword evidence="9 14" id="KW-1133">Transmembrane helix</keyword>
<evidence type="ECO:0000256" key="5">
    <source>
        <dbReference type="ARBA" id="ARBA00022519"/>
    </source>
</evidence>
<dbReference type="EMBL" id="QENU01000025">
    <property type="protein sequence ID" value="PVX31686.1"/>
    <property type="molecule type" value="Genomic_DNA"/>
</dbReference>
<evidence type="ECO:0000256" key="2">
    <source>
        <dbReference type="ARBA" id="ARBA00009137"/>
    </source>
</evidence>
<keyword evidence="5 12" id="KW-0997">Cell inner membrane</keyword>
<dbReference type="NCBIfam" id="TIGR00933">
    <property type="entry name" value="2a38"/>
    <property type="match status" value="1"/>
</dbReference>
<reference evidence="15 16" key="1">
    <citation type="submission" date="2018-05" db="EMBL/GenBank/DDBJ databases">
        <title>Genomic Encyclopedia of Type Strains, Phase IV (KMG-IV): sequencing the most valuable type-strain genomes for metagenomic binning, comparative biology and taxonomic classification.</title>
        <authorList>
            <person name="Goeker M."/>
        </authorList>
    </citation>
    <scope>NUCLEOTIDE SEQUENCE [LARGE SCALE GENOMIC DNA]</scope>
    <source>
        <strain evidence="15 16">DSM 22999</strain>
    </source>
</reference>
<dbReference type="GO" id="GO:0005886">
    <property type="term" value="C:plasma membrane"/>
    <property type="evidence" value="ECO:0007669"/>
    <property type="project" value="UniProtKB-SubCell"/>
</dbReference>
<evidence type="ECO:0000256" key="11">
    <source>
        <dbReference type="ARBA" id="ARBA00023136"/>
    </source>
</evidence>
<feature type="transmembrane region" description="Helical" evidence="14">
    <location>
        <begin position="38"/>
        <end position="58"/>
    </location>
</feature>
<name>A0A2U0SK05_9PAST</name>
<accession>A0A2U0SK05</accession>
<protein>
    <recommendedName>
        <fullName evidence="12">Trk system potassium uptake protein</fullName>
    </recommendedName>
</protein>
<feature type="binding site" evidence="13">
    <location>
        <position position="112"/>
    </location>
    <ligand>
        <name>K(+)</name>
        <dbReference type="ChEBI" id="CHEBI:29103"/>
    </ligand>
</feature>
<dbReference type="Pfam" id="PF02386">
    <property type="entry name" value="TrkH"/>
    <property type="match status" value="1"/>
</dbReference>
<dbReference type="AlphaFoldDB" id="A0A2U0SK05"/>
<feature type="transmembrane region" description="Helical" evidence="14">
    <location>
        <begin position="401"/>
        <end position="421"/>
    </location>
</feature>
<keyword evidence="3 12" id="KW-0813">Transport</keyword>
<keyword evidence="16" id="KW-1185">Reference proteome</keyword>
<evidence type="ECO:0000313" key="15">
    <source>
        <dbReference type="EMBL" id="PVX31686.1"/>
    </source>
</evidence>
<evidence type="ECO:0000256" key="14">
    <source>
        <dbReference type="SAM" id="Phobius"/>
    </source>
</evidence>
<keyword evidence="6 12" id="KW-0633">Potassium transport</keyword>
<feature type="transmembrane region" description="Helical" evidence="14">
    <location>
        <begin position="460"/>
        <end position="480"/>
    </location>
</feature>
<dbReference type="InterPro" id="IPR004772">
    <property type="entry name" value="TrkH"/>
</dbReference>
<keyword evidence="11 12" id="KW-0472">Membrane</keyword>
<comment type="caution">
    <text evidence="15">The sequence shown here is derived from an EMBL/GenBank/DDBJ whole genome shotgun (WGS) entry which is preliminary data.</text>
</comment>
<feature type="binding site" evidence="13">
    <location>
        <position position="221"/>
    </location>
    <ligand>
        <name>K(+)</name>
        <dbReference type="ChEBI" id="CHEBI:29103"/>
    </ligand>
</feature>
<feature type="binding site" evidence="13">
    <location>
        <position position="111"/>
    </location>
    <ligand>
        <name>K(+)</name>
        <dbReference type="ChEBI" id="CHEBI:29103"/>
    </ligand>
</feature>
<feature type="transmembrane region" description="Helical" evidence="14">
    <location>
        <begin position="70"/>
        <end position="91"/>
    </location>
</feature>
<comment type="subcellular location">
    <subcellularLocation>
        <location evidence="1 12">Cell inner membrane</location>
        <topology evidence="1 12">Multi-pass membrane protein</topology>
    </subcellularLocation>
</comment>
<feature type="transmembrane region" description="Helical" evidence="14">
    <location>
        <begin position="182"/>
        <end position="203"/>
    </location>
</feature>
<keyword evidence="4 12" id="KW-1003">Cell membrane</keyword>
<comment type="similarity">
    <text evidence="2 12">Belongs to the TrkH potassium transport family.</text>
</comment>
<evidence type="ECO:0000256" key="4">
    <source>
        <dbReference type="ARBA" id="ARBA00022475"/>
    </source>
</evidence>
<gene>
    <name evidence="15" type="ORF">C8D76_12511</name>
</gene>
<keyword evidence="13" id="KW-0479">Metal-binding</keyword>
<feature type="binding site" evidence="13">
    <location>
        <position position="322"/>
    </location>
    <ligand>
        <name>K(+)</name>
        <dbReference type="ChEBI" id="CHEBI:29103"/>
    </ligand>
</feature>
<evidence type="ECO:0000256" key="8">
    <source>
        <dbReference type="ARBA" id="ARBA00022958"/>
    </source>
</evidence>
<evidence type="ECO:0000256" key="9">
    <source>
        <dbReference type="ARBA" id="ARBA00022989"/>
    </source>
</evidence>
<dbReference type="GO" id="GO:0046872">
    <property type="term" value="F:metal ion binding"/>
    <property type="evidence" value="ECO:0007669"/>
    <property type="project" value="UniProtKB-KW"/>
</dbReference>
<dbReference type="Proteomes" id="UP000245909">
    <property type="component" value="Unassembled WGS sequence"/>
</dbReference>
<feature type="transmembrane region" description="Helical" evidence="14">
    <location>
        <begin position="133"/>
        <end position="161"/>
    </location>
</feature>
<keyword evidence="8 12" id="KW-0630">Potassium</keyword>
<proteinExistence type="inferred from homology"/>
<evidence type="ECO:0000256" key="12">
    <source>
        <dbReference type="PIRNR" id="PIRNR006247"/>
    </source>
</evidence>
<keyword evidence="7 14" id="KW-0812">Transmembrane</keyword>
<dbReference type="PANTHER" id="PTHR32024:SF2">
    <property type="entry name" value="TRK SYSTEM POTASSIUM UPTAKE PROTEIN TRKG-RELATED"/>
    <property type="match status" value="1"/>
</dbReference>
<feature type="binding site" evidence="13">
    <location>
        <position position="439"/>
    </location>
    <ligand>
        <name>K(+)</name>
        <dbReference type="ChEBI" id="CHEBI:29103"/>
    </ligand>
</feature>
<evidence type="ECO:0000256" key="1">
    <source>
        <dbReference type="ARBA" id="ARBA00004429"/>
    </source>
</evidence>
<keyword evidence="10 12" id="KW-0406">Ion transport</keyword>